<accession>A0ABT2M1L3</accession>
<dbReference type="EMBL" id="JAODBU010000009">
    <property type="protein sequence ID" value="MCT7399417.1"/>
    <property type="molecule type" value="Genomic_DNA"/>
</dbReference>
<evidence type="ECO:0000313" key="1">
    <source>
        <dbReference type="EMBL" id="MCT7399417.1"/>
    </source>
</evidence>
<gene>
    <name evidence="1" type="ORF">N5B56_10025</name>
</gene>
<dbReference type="Proteomes" id="UP001431199">
    <property type="component" value="Unassembled WGS sequence"/>
</dbReference>
<dbReference type="RefSeq" id="WP_260978848.1">
    <property type="nucleotide sequence ID" value="NZ_JAODBU010000009.1"/>
</dbReference>
<organism evidence="1 2">
    <name type="scientific">Eubacterium album</name>
    <dbReference type="NCBI Taxonomy" id="2978477"/>
    <lineage>
        <taxon>Bacteria</taxon>
        <taxon>Bacillati</taxon>
        <taxon>Bacillota</taxon>
        <taxon>Clostridia</taxon>
        <taxon>Eubacteriales</taxon>
        <taxon>Eubacteriaceae</taxon>
        <taxon>Eubacterium</taxon>
    </lineage>
</organism>
<reference evidence="1" key="1">
    <citation type="submission" date="2022-09" db="EMBL/GenBank/DDBJ databases">
        <title>Eubacterium sp. LFL-14 isolated from human feces.</title>
        <authorList>
            <person name="Liu F."/>
        </authorList>
    </citation>
    <scope>NUCLEOTIDE SEQUENCE</scope>
    <source>
        <strain evidence="1">LFL-14</strain>
    </source>
</reference>
<keyword evidence="2" id="KW-1185">Reference proteome</keyword>
<sequence>MRKINCIFVIVMVLILAGTGIEIFATKDRSFSENENRYLEERPQISLSNIENTDFQKSLENFISDQIPEREKLITLRSVAKELTGIKDIEGAYIGKDGYYLEKITNEDVSEEQLKNNIRYINTFFNKNKELKSYVMLIPGSGNILTDKLPKYADVYDYNYYEKIAEKEFTNNADNNTQIVNTYDALKKLSKDYIYYKTDHHWTTKGAFIAYNEFCKVEGIESEPYENLEMKNVTDKFYGTLYSKVLDKKKKGDSIEIAENIPQCNVMINGKKSEIYHIDKLKEKDKYKVFFGGNYGVVSIENNEANNDKNLLIIKDSYANSFTPFLLKDYNTITIVDYRYFSGNLQSIVESNNITDVLVLYEMSNFMKDKNLVKMMF</sequence>
<comment type="caution">
    <text evidence="1">The sequence shown here is derived from an EMBL/GenBank/DDBJ whole genome shotgun (WGS) entry which is preliminary data.</text>
</comment>
<proteinExistence type="predicted"/>
<name>A0ABT2M1L3_9FIRM</name>
<evidence type="ECO:0000313" key="2">
    <source>
        <dbReference type="Proteomes" id="UP001431199"/>
    </source>
</evidence>
<protein>
    <submittedName>
        <fullName evidence="1">DHHW family protein</fullName>
    </submittedName>
</protein>
<dbReference type="Pfam" id="PF14286">
    <property type="entry name" value="DHHW"/>
    <property type="match status" value="1"/>
</dbReference>
<dbReference type="InterPro" id="IPR025945">
    <property type="entry name" value="DHHW"/>
</dbReference>